<dbReference type="Proteomes" id="UP000639643">
    <property type="component" value="Unassembled WGS sequence"/>
</dbReference>
<comment type="caution">
    <text evidence="1">The sequence shown here is derived from an EMBL/GenBank/DDBJ whole genome shotgun (WGS) entry which is preliminary data.</text>
</comment>
<gene>
    <name evidence="1" type="ORF">CMUS01_16515</name>
</gene>
<keyword evidence="2" id="KW-1185">Reference proteome</keyword>
<sequence>MEIAQSLEEGMAVEPSRAYSTSKFSTAEFLRQVIPSGIATRRSHAPTAAFRTSTARSTWFLVREDPRDLGRELKNCDQPDDASKALPKLPVRLDYKHLLHPFKMKYERARIRPIP</sequence>
<protein>
    <submittedName>
        <fullName evidence="1">Uncharacterized protein</fullName>
    </submittedName>
</protein>
<evidence type="ECO:0000313" key="2">
    <source>
        <dbReference type="Proteomes" id="UP000639643"/>
    </source>
</evidence>
<dbReference type="EMBL" id="WIGM01001938">
    <property type="protein sequence ID" value="KAF6786382.1"/>
    <property type="molecule type" value="Genomic_DNA"/>
</dbReference>
<accession>A0A8H6IMW1</accession>
<proteinExistence type="predicted"/>
<dbReference type="AlphaFoldDB" id="A0A8H6IMW1"/>
<reference evidence="1" key="1">
    <citation type="journal article" date="2020" name="Phytopathology">
        <title>Genome Sequence Resources of Colletotrichum truncatum, C. plurivorum, C. musicola, and C. sojae: Four Species Pathogenic to Soybean (Glycine max).</title>
        <authorList>
            <person name="Rogerio F."/>
            <person name="Boufleur T.R."/>
            <person name="Ciampi-Guillardi M."/>
            <person name="Sukno S.A."/>
            <person name="Thon M.R."/>
            <person name="Massola Junior N.S."/>
            <person name="Baroncelli R."/>
        </authorList>
    </citation>
    <scope>NUCLEOTIDE SEQUENCE</scope>
    <source>
        <strain evidence="1">LFN0074</strain>
    </source>
</reference>
<name>A0A8H6IMW1_9PEZI</name>
<evidence type="ECO:0000313" key="1">
    <source>
        <dbReference type="EMBL" id="KAF6786382.1"/>
    </source>
</evidence>
<organism evidence="1 2">
    <name type="scientific">Colletotrichum musicola</name>
    <dbReference type="NCBI Taxonomy" id="2175873"/>
    <lineage>
        <taxon>Eukaryota</taxon>
        <taxon>Fungi</taxon>
        <taxon>Dikarya</taxon>
        <taxon>Ascomycota</taxon>
        <taxon>Pezizomycotina</taxon>
        <taxon>Sordariomycetes</taxon>
        <taxon>Hypocreomycetidae</taxon>
        <taxon>Glomerellales</taxon>
        <taxon>Glomerellaceae</taxon>
        <taxon>Colletotrichum</taxon>
        <taxon>Colletotrichum orchidearum species complex</taxon>
    </lineage>
</organism>